<organism evidence="4 5">
    <name type="scientific">Monilinia fructicola</name>
    <name type="common">Brown rot fungus</name>
    <name type="synonym">Ciboria fructicola</name>
    <dbReference type="NCBI Taxonomy" id="38448"/>
    <lineage>
        <taxon>Eukaryota</taxon>
        <taxon>Fungi</taxon>
        <taxon>Dikarya</taxon>
        <taxon>Ascomycota</taxon>
        <taxon>Pezizomycotina</taxon>
        <taxon>Leotiomycetes</taxon>
        <taxon>Helotiales</taxon>
        <taxon>Sclerotiniaceae</taxon>
        <taxon>Monilinia</taxon>
    </lineage>
</organism>
<accession>A0A5M9J8D2</accession>
<evidence type="ECO:0000256" key="1">
    <source>
        <dbReference type="SAM" id="MobiDB-lite"/>
    </source>
</evidence>
<evidence type="ECO:0000256" key="2">
    <source>
        <dbReference type="SAM" id="Phobius"/>
    </source>
</evidence>
<evidence type="ECO:0008006" key="6">
    <source>
        <dbReference type="Google" id="ProtNLM"/>
    </source>
</evidence>
<dbReference type="CDD" id="cd00920">
    <property type="entry name" value="Cupredoxin"/>
    <property type="match status" value="1"/>
</dbReference>
<dbReference type="PANTHER" id="PTHR34883">
    <property type="entry name" value="SERINE-RICH PROTEIN, PUTATIVE-RELATED-RELATED"/>
    <property type="match status" value="1"/>
</dbReference>
<feature type="region of interest" description="Disordered" evidence="1">
    <location>
        <begin position="194"/>
        <end position="215"/>
    </location>
</feature>
<evidence type="ECO:0000256" key="3">
    <source>
        <dbReference type="SAM" id="SignalP"/>
    </source>
</evidence>
<proteinExistence type="predicted"/>
<dbReference type="EMBL" id="VICG01000015">
    <property type="protein sequence ID" value="KAA8564533.1"/>
    <property type="molecule type" value="Genomic_DNA"/>
</dbReference>
<keyword evidence="3" id="KW-0732">Signal</keyword>
<sequence length="492" mass="52803">MMLWQFVLLWLSILASVRADSTITASVSSSSSSSSSDSSASESSSSKSSSTSTSSSAAATHTVSVGADGLNYSPRELTADVGDVIEFRFYPQNHSVARAEYKQPCIPYEDTGAGKVGFWSGFQPIAIVSNNPPIFNLLINDTEPIFFYCSAPQACQDGMIGVINANETQTFDTQLAFAENSTLEFSPNEYFPAETSRTTTATSSTATSESDSVVSSHKPFPPGAIAGIVIGAIVVIALAGALFYMCGRHRTMKEMLPKGPSNGAQANNAFENNHNSYMSQGGNTVSSAHYSNMSKFSPGLAAVETASGRFSPHHGAYTDIDTNSFRSRSPPVDDMGMQTVRNGQYQSVSVGSPMGSPGFPSPAYNNESHLAAQQFGAPTMSEMDDRSVQEVLRIQEKERQNQGQGPAELPVPSRSASMTAGAPSPERERPFSYTDSESGMELNGKEGTCQFTSRYKDWEGKKSLQRSWLLFSTPFGETDEAVYDIDTTVISN</sequence>
<evidence type="ECO:0000313" key="4">
    <source>
        <dbReference type="EMBL" id="KAA8564533.1"/>
    </source>
</evidence>
<dbReference type="VEuPathDB" id="FungiDB:MFRU_013g01160"/>
<gene>
    <name evidence="4" type="ORF">EYC84_011456</name>
</gene>
<dbReference type="Proteomes" id="UP000322873">
    <property type="component" value="Unassembled WGS sequence"/>
</dbReference>
<feature type="region of interest" description="Disordered" evidence="1">
    <location>
        <begin position="27"/>
        <end position="54"/>
    </location>
</feature>
<evidence type="ECO:0000313" key="5">
    <source>
        <dbReference type="Proteomes" id="UP000322873"/>
    </source>
</evidence>
<reference evidence="4 5" key="1">
    <citation type="submission" date="2019-06" db="EMBL/GenBank/DDBJ databases">
        <title>Genome Sequence of the Brown Rot Fungal Pathogen Monilinia fructicola.</title>
        <authorList>
            <person name="De Miccolis Angelini R.M."/>
            <person name="Landi L."/>
            <person name="Abate D."/>
            <person name="Pollastro S."/>
            <person name="Romanazzi G."/>
            <person name="Faretra F."/>
        </authorList>
    </citation>
    <scope>NUCLEOTIDE SEQUENCE [LARGE SCALE GENOMIC DNA]</scope>
    <source>
        <strain evidence="4 5">Mfrc123</strain>
    </source>
</reference>
<feature type="region of interest" description="Disordered" evidence="1">
    <location>
        <begin position="397"/>
        <end position="445"/>
    </location>
</feature>
<keyword evidence="2" id="KW-1133">Transmembrane helix</keyword>
<keyword evidence="2" id="KW-0812">Transmembrane</keyword>
<dbReference type="InterPro" id="IPR052953">
    <property type="entry name" value="Ser-rich/MCO-related"/>
</dbReference>
<dbReference type="InterPro" id="IPR008972">
    <property type="entry name" value="Cupredoxin"/>
</dbReference>
<feature type="signal peptide" evidence="3">
    <location>
        <begin position="1"/>
        <end position="19"/>
    </location>
</feature>
<keyword evidence="2" id="KW-0472">Membrane</keyword>
<dbReference type="PANTHER" id="PTHR34883:SF19">
    <property type="entry name" value="EXTRACELLULAR SERINE-RICH PROTEIN"/>
    <property type="match status" value="1"/>
</dbReference>
<feature type="transmembrane region" description="Helical" evidence="2">
    <location>
        <begin position="224"/>
        <end position="246"/>
    </location>
</feature>
<dbReference type="SUPFAM" id="SSF49503">
    <property type="entry name" value="Cupredoxins"/>
    <property type="match status" value="1"/>
</dbReference>
<dbReference type="AlphaFoldDB" id="A0A5M9J8D2"/>
<name>A0A5M9J8D2_MONFR</name>
<feature type="chain" id="PRO_5024363895" description="Extracellular serine-rich protein" evidence="3">
    <location>
        <begin position="20"/>
        <end position="492"/>
    </location>
</feature>
<protein>
    <recommendedName>
        <fullName evidence="6">Extracellular serine-rich protein</fullName>
    </recommendedName>
</protein>
<keyword evidence="5" id="KW-1185">Reference proteome</keyword>
<comment type="caution">
    <text evidence="4">The sequence shown here is derived from an EMBL/GenBank/DDBJ whole genome shotgun (WGS) entry which is preliminary data.</text>
</comment>
<dbReference type="Gene3D" id="2.60.40.420">
    <property type="entry name" value="Cupredoxins - blue copper proteins"/>
    <property type="match status" value="1"/>
</dbReference>